<dbReference type="EMBL" id="LLXI01001062">
    <property type="protein sequence ID" value="PKY51685.1"/>
    <property type="molecule type" value="Genomic_DNA"/>
</dbReference>
<reference evidence="1 2" key="1">
    <citation type="submission" date="2015-10" db="EMBL/GenBank/DDBJ databases">
        <title>Genome analyses suggest a sexual origin of heterokaryosis in a supposedly ancient asexual fungus.</title>
        <authorList>
            <person name="Ropars J."/>
            <person name="Sedzielewska K."/>
            <person name="Noel J."/>
            <person name="Charron P."/>
            <person name="Farinelli L."/>
            <person name="Marton T."/>
            <person name="Kruger M."/>
            <person name="Pelin A."/>
            <person name="Brachmann A."/>
            <person name="Corradi N."/>
        </authorList>
    </citation>
    <scope>NUCLEOTIDE SEQUENCE [LARGE SCALE GENOMIC DNA]</scope>
    <source>
        <strain evidence="1 2">A4</strain>
    </source>
</reference>
<evidence type="ECO:0000313" key="1">
    <source>
        <dbReference type="EMBL" id="PKY51685.1"/>
    </source>
</evidence>
<keyword evidence="2" id="KW-1185">Reference proteome</keyword>
<organism evidence="1 2">
    <name type="scientific">Rhizophagus irregularis</name>
    <dbReference type="NCBI Taxonomy" id="588596"/>
    <lineage>
        <taxon>Eukaryota</taxon>
        <taxon>Fungi</taxon>
        <taxon>Fungi incertae sedis</taxon>
        <taxon>Mucoromycota</taxon>
        <taxon>Glomeromycotina</taxon>
        <taxon>Glomeromycetes</taxon>
        <taxon>Glomerales</taxon>
        <taxon>Glomeraceae</taxon>
        <taxon>Rhizophagus</taxon>
    </lineage>
</organism>
<accession>A0A2I1GYH9</accession>
<comment type="caution">
    <text evidence="1">The sequence shown here is derived from an EMBL/GenBank/DDBJ whole genome shotgun (WGS) entry which is preliminary data.</text>
</comment>
<protein>
    <submittedName>
        <fullName evidence="1">Uncharacterized protein</fullName>
    </submittedName>
</protein>
<sequence length="91" mass="10281">MSVNESDKDPHGDDGEYCSDFCRVETSKAKNKDTVLYLYWLTSRTLCIQCKAFPRVNQSFFVEKSGVAIKKSIINSGTLWCGNMCRDSTPN</sequence>
<dbReference type="VEuPathDB" id="FungiDB:FUN_021916"/>
<dbReference type="AlphaFoldDB" id="A0A2I1GYH9"/>
<proteinExistence type="predicted"/>
<gene>
    <name evidence="1" type="ORF">RhiirA4_468856</name>
</gene>
<dbReference type="Proteomes" id="UP000234323">
    <property type="component" value="Unassembled WGS sequence"/>
</dbReference>
<dbReference type="VEuPathDB" id="FungiDB:RhiirA1_519578"/>
<evidence type="ECO:0000313" key="2">
    <source>
        <dbReference type="Proteomes" id="UP000234323"/>
    </source>
</evidence>
<name>A0A2I1GYH9_9GLOM</name>